<protein>
    <recommendedName>
        <fullName evidence="5">MYND-type domain-containing protein</fullName>
    </recommendedName>
</protein>
<dbReference type="AlphaFoldDB" id="A0A6A4I5I4"/>
<dbReference type="InterPro" id="IPR002893">
    <property type="entry name" value="Znf_MYND"/>
</dbReference>
<dbReference type="InterPro" id="IPR046824">
    <property type="entry name" value="Mss51-like_C"/>
</dbReference>
<sequence>MMAQDRPPWVCAPEHTMLEVAGDMLCSWCFQPSGAHITLKKCSLCHRVSYCSPACQKKDWKLRHKHYCPRFQEVNKYDLEIDGESSVTLAELVKRQDERREILKSINPDQHEPCEACATTIFKREVVCEVCFKTPYQTRPIKSFASCPKCQLARYCSDKCKLKLPTVHSKEQCDMLALLHATKRTDIDYHLDRKRLRDLGSMMNPSPKKHGRYVPMASYTGWDHYHRALSQEASGIADIAIMYGMLASSFRSHSPQAVAGVGQLSTESESFPFTMISGLEKAIPKISTCVSLSIHVVGASSRELGTSGMAEEILHHFPRLKHLHLRFIGPEAIVPTKPDNRACPDCQAVGGRRTWSTHTEVYHDYIRQNPRSKPDLIVALNSGHSDITLIFSWMPTLEKILDMNVPALFTEYLREEAEYEVARLRSMGARIVVWVGKEQMERCHSYHKPGRPHESW</sequence>
<evidence type="ECO:0000256" key="1">
    <source>
        <dbReference type="ARBA" id="ARBA00022723"/>
    </source>
</evidence>
<evidence type="ECO:0000256" key="2">
    <source>
        <dbReference type="ARBA" id="ARBA00022771"/>
    </source>
</evidence>
<gene>
    <name evidence="6" type="ORF">BT96DRAFT_1014319</name>
</gene>
<dbReference type="GO" id="GO:0008270">
    <property type="term" value="F:zinc ion binding"/>
    <property type="evidence" value="ECO:0007669"/>
    <property type="project" value="UniProtKB-KW"/>
</dbReference>
<evidence type="ECO:0000256" key="3">
    <source>
        <dbReference type="ARBA" id="ARBA00022833"/>
    </source>
</evidence>
<evidence type="ECO:0000256" key="4">
    <source>
        <dbReference type="PROSITE-ProRule" id="PRU00134"/>
    </source>
</evidence>
<dbReference type="Proteomes" id="UP000799118">
    <property type="component" value="Unassembled WGS sequence"/>
</dbReference>
<dbReference type="Gene3D" id="6.10.140.2220">
    <property type="match status" value="2"/>
</dbReference>
<keyword evidence="2 4" id="KW-0863">Zinc-finger</keyword>
<dbReference type="Pfam" id="PF01753">
    <property type="entry name" value="zf-MYND"/>
    <property type="match status" value="1"/>
</dbReference>
<evidence type="ECO:0000259" key="5">
    <source>
        <dbReference type="PROSITE" id="PS50865"/>
    </source>
</evidence>
<dbReference type="PROSITE" id="PS50865">
    <property type="entry name" value="ZF_MYND_2"/>
    <property type="match status" value="1"/>
</dbReference>
<dbReference type="PROSITE" id="PS01360">
    <property type="entry name" value="ZF_MYND_1"/>
    <property type="match status" value="2"/>
</dbReference>
<feature type="domain" description="MYND-type" evidence="5">
    <location>
        <begin position="26"/>
        <end position="68"/>
    </location>
</feature>
<reference evidence="6" key="1">
    <citation type="journal article" date="2019" name="Environ. Microbiol.">
        <title>Fungal ecological strategies reflected in gene transcription - a case study of two litter decomposers.</title>
        <authorList>
            <person name="Barbi F."/>
            <person name="Kohler A."/>
            <person name="Barry K."/>
            <person name="Baskaran P."/>
            <person name="Daum C."/>
            <person name="Fauchery L."/>
            <person name="Ihrmark K."/>
            <person name="Kuo A."/>
            <person name="LaButti K."/>
            <person name="Lipzen A."/>
            <person name="Morin E."/>
            <person name="Grigoriev I.V."/>
            <person name="Henrissat B."/>
            <person name="Lindahl B."/>
            <person name="Martin F."/>
        </authorList>
    </citation>
    <scope>NUCLEOTIDE SEQUENCE</scope>
    <source>
        <strain evidence="6">JB14</strain>
    </source>
</reference>
<dbReference type="PANTHER" id="PTHR28069">
    <property type="entry name" value="GH20023P"/>
    <property type="match status" value="1"/>
</dbReference>
<dbReference type="PANTHER" id="PTHR28069:SF1">
    <property type="entry name" value="PROTEIN MSS51, MITOCHONDRIAL"/>
    <property type="match status" value="1"/>
</dbReference>
<dbReference type="EMBL" id="ML769397">
    <property type="protein sequence ID" value="KAE9407222.1"/>
    <property type="molecule type" value="Genomic_DNA"/>
</dbReference>
<dbReference type="Pfam" id="PF20179">
    <property type="entry name" value="MSS51_C"/>
    <property type="match status" value="1"/>
</dbReference>
<keyword evidence="3" id="KW-0862">Zinc</keyword>
<keyword evidence="7" id="KW-1185">Reference proteome</keyword>
<keyword evidence="1" id="KW-0479">Metal-binding</keyword>
<dbReference type="SUPFAM" id="SSF144232">
    <property type="entry name" value="HIT/MYND zinc finger-like"/>
    <property type="match status" value="1"/>
</dbReference>
<accession>A0A6A4I5I4</accession>
<name>A0A6A4I5I4_9AGAR</name>
<evidence type="ECO:0000313" key="6">
    <source>
        <dbReference type="EMBL" id="KAE9407222.1"/>
    </source>
</evidence>
<organism evidence="6 7">
    <name type="scientific">Gymnopus androsaceus JB14</name>
    <dbReference type="NCBI Taxonomy" id="1447944"/>
    <lineage>
        <taxon>Eukaryota</taxon>
        <taxon>Fungi</taxon>
        <taxon>Dikarya</taxon>
        <taxon>Basidiomycota</taxon>
        <taxon>Agaricomycotina</taxon>
        <taxon>Agaricomycetes</taxon>
        <taxon>Agaricomycetidae</taxon>
        <taxon>Agaricales</taxon>
        <taxon>Marasmiineae</taxon>
        <taxon>Omphalotaceae</taxon>
        <taxon>Gymnopus</taxon>
    </lineage>
</organism>
<evidence type="ECO:0000313" key="7">
    <source>
        <dbReference type="Proteomes" id="UP000799118"/>
    </source>
</evidence>
<proteinExistence type="predicted"/>
<dbReference type="OrthoDB" id="432970at2759"/>